<organism evidence="19 20">
    <name type="scientific">Flavobacterium succinicans</name>
    <dbReference type="NCBI Taxonomy" id="29536"/>
    <lineage>
        <taxon>Bacteria</taxon>
        <taxon>Pseudomonadati</taxon>
        <taxon>Bacteroidota</taxon>
        <taxon>Flavobacteriia</taxon>
        <taxon>Flavobacteriales</taxon>
        <taxon>Flavobacteriaceae</taxon>
        <taxon>Flavobacterium</taxon>
    </lineage>
</organism>
<dbReference type="OrthoDB" id="946948at2"/>
<feature type="region of interest" description="Disordered" evidence="16">
    <location>
        <begin position="171"/>
        <end position="205"/>
    </location>
</feature>
<keyword evidence="8" id="KW-0418">Kinase</keyword>
<protein>
    <recommendedName>
        <fullName evidence="2">receptor protein-tyrosine kinase</fullName>
        <ecNumber evidence="2">2.7.10.1</ecNumber>
    </recommendedName>
</protein>
<evidence type="ECO:0000256" key="1">
    <source>
        <dbReference type="ARBA" id="ARBA00004251"/>
    </source>
</evidence>
<evidence type="ECO:0000256" key="12">
    <source>
        <dbReference type="ARBA" id="ARBA00023137"/>
    </source>
</evidence>
<keyword evidence="14" id="KW-0675">Receptor</keyword>
<evidence type="ECO:0000256" key="11">
    <source>
        <dbReference type="ARBA" id="ARBA00023136"/>
    </source>
</evidence>
<accession>A0A199XVD0</accession>
<evidence type="ECO:0000256" key="9">
    <source>
        <dbReference type="ARBA" id="ARBA00022840"/>
    </source>
</evidence>
<evidence type="ECO:0000256" key="14">
    <source>
        <dbReference type="ARBA" id="ARBA00023170"/>
    </source>
</evidence>
<evidence type="ECO:0000256" key="6">
    <source>
        <dbReference type="ARBA" id="ARBA00022729"/>
    </source>
</evidence>
<evidence type="ECO:0000256" key="17">
    <source>
        <dbReference type="SAM" id="SignalP"/>
    </source>
</evidence>
<keyword evidence="4" id="KW-0808">Transferase</keyword>
<evidence type="ECO:0000256" key="8">
    <source>
        <dbReference type="ARBA" id="ARBA00022777"/>
    </source>
</evidence>
<comment type="subcellular location">
    <subcellularLocation>
        <location evidence="1">Cell membrane</location>
        <topology evidence="1">Single-pass type I membrane protein</topology>
    </subcellularLocation>
</comment>
<comment type="caution">
    <text evidence="19">The sequence shown here is derived from an EMBL/GenBank/DDBJ whole genome shotgun (WGS) entry which is preliminary data.</text>
</comment>
<keyword evidence="9" id="KW-0067">ATP-binding</keyword>
<sequence length="281" mass="26605">MKKIIVLFLLPFFALAQLTPQFLQLKPVYTKFVRFNYTGAIQTWTVPAGVTRIFVDVAGAQGGSAGTNVAGRGGKVSGIVTVAPGDILQITVGGQPTTNIAVYGFAGNGGRSTIFGTIARAGGGLSAISTAAPVTQANALLIAGGGGGTPTSGFAGNGGAGGGLNGISATSNYGGTPTRGGGASQTAGGVAGTPSDGNSTNPTAGAAINGGAGGIVAGASAGWNGGGGGGGGYFGGGGGAGGGNAQGSGGGGSSWTHASVVQVSNISNFNTGNGRIIIYYN</sequence>
<evidence type="ECO:0000256" key="2">
    <source>
        <dbReference type="ARBA" id="ARBA00011902"/>
    </source>
</evidence>
<evidence type="ECO:0000256" key="10">
    <source>
        <dbReference type="ARBA" id="ARBA00022989"/>
    </source>
</evidence>
<evidence type="ECO:0000256" key="15">
    <source>
        <dbReference type="ARBA" id="ARBA00023180"/>
    </source>
</evidence>
<name>A0A199XVD0_9FLAO</name>
<dbReference type="AlphaFoldDB" id="A0A199XVD0"/>
<evidence type="ECO:0000256" key="4">
    <source>
        <dbReference type="ARBA" id="ARBA00022679"/>
    </source>
</evidence>
<feature type="signal peptide" evidence="17">
    <location>
        <begin position="1"/>
        <end position="16"/>
    </location>
</feature>
<keyword evidence="3" id="KW-1003">Cell membrane</keyword>
<dbReference type="GO" id="GO:0005886">
    <property type="term" value="C:plasma membrane"/>
    <property type="evidence" value="ECO:0007669"/>
    <property type="project" value="UniProtKB-SubCell"/>
</dbReference>
<keyword evidence="5" id="KW-0812">Transmembrane</keyword>
<dbReference type="Pfam" id="PF12810">
    <property type="entry name" value="ALK_LTK_GRD"/>
    <property type="match status" value="1"/>
</dbReference>
<evidence type="ECO:0000259" key="18">
    <source>
        <dbReference type="Pfam" id="PF12810"/>
    </source>
</evidence>
<keyword evidence="15" id="KW-0325">Glycoprotein</keyword>
<dbReference type="InterPro" id="IPR055163">
    <property type="entry name" value="ALK/LTK-like_GRD"/>
</dbReference>
<evidence type="ECO:0000256" key="5">
    <source>
        <dbReference type="ARBA" id="ARBA00022692"/>
    </source>
</evidence>
<evidence type="ECO:0000256" key="13">
    <source>
        <dbReference type="ARBA" id="ARBA00023157"/>
    </source>
</evidence>
<keyword evidence="6 17" id="KW-0732">Signal</keyword>
<keyword evidence="11" id="KW-0472">Membrane</keyword>
<reference evidence="19 20" key="1">
    <citation type="submission" date="2016-06" db="EMBL/GenBank/DDBJ databases">
        <title>Draft genome sequence of Flavobacterium succinicans strain DD5b.</title>
        <authorList>
            <person name="Poehlein A."/>
            <person name="Daniel R."/>
            <person name="Simeonova D.D."/>
        </authorList>
    </citation>
    <scope>NUCLEOTIDE SEQUENCE [LARGE SCALE GENOMIC DNA]</scope>
    <source>
        <strain evidence="19 20">DD5b</strain>
    </source>
</reference>
<keyword evidence="10" id="KW-1133">Transmembrane helix</keyword>
<keyword evidence="12" id="KW-0829">Tyrosine-protein kinase</keyword>
<keyword evidence="7" id="KW-0547">Nucleotide-binding</keyword>
<keyword evidence="20" id="KW-1185">Reference proteome</keyword>
<dbReference type="EMBL" id="JMTM01000016">
    <property type="protein sequence ID" value="OAZ05186.1"/>
    <property type="molecule type" value="Genomic_DNA"/>
</dbReference>
<evidence type="ECO:0000256" key="16">
    <source>
        <dbReference type="SAM" id="MobiDB-lite"/>
    </source>
</evidence>
<dbReference type="GO" id="GO:0005524">
    <property type="term" value="F:ATP binding"/>
    <property type="evidence" value="ECO:0007669"/>
    <property type="project" value="UniProtKB-KW"/>
</dbReference>
<dbReference type="PATRIC" id="fig|29536.5.peg.437"/>
<gene>
    <name evidence="19" type="ORF">FLB_04100</name>
</gene>
<proteinExistence type="predicted"/>
<dbReference type="Proteomes" id="UP000093807">
    <property type="component" value="Unassembled WGS sequence"/>
</dbReference>
<dbReference type="RefSeq" id="WP_064714307.1">
    <property type="nucleotide sequence ID" value="NZ_JMTM01000016.1"/>
</dbReference>
<evidence type="ECO:0000256" key="7">
    <source>
        <dbReference type="ARBA" id="ARBA00022741"/>
    </source>
</evidence>
<keyword evidence="13" id="KW-1015">Disulfide bond</keyword>
<feature type="chain" id="PRO_5008287043" description="receptor protein-tyrosine kinase" evidence="17">
    <location>
        <begin position="17"/>
        <end position="281"/>
    </location>
</feature>
<dbReference type="GO" id="GO:0004714">
    <property type="term" value="F:transmembrane receptor protein tyrosine kinase activity"/>
    <property type="evidence" value="ECO:0007669"/>
    <property type="project" value="UniProtKB-EC"/>
</dbReference>
<feature type="domain" description="ALK/LTK-like glycine-rich" evidence="18">
    <location>
        <begin position="55"/>
        <end position="260"/>
    </location>
</feature>
<dbReference type="EC" id="2.7.10.1" evidence="2"/>
<evidence type="ECO:0000256" key="3">
    <source>
        <dbReference type="ARBA" id="ARBA00022475"/>
    </source>
</evidence>
<evidence type="ECO:0000313" key="19">
    <source>
        <dbReference type="EMBL" id="OAZ05186.1"/>
    </source>
</evidence>
<evidence type="ECO:0000313" key="20">
    <source>
        <dbReference type="Proteomes" id="UP000093807"/>
    </source>
</evidence>